<evidence type="ECO:0000256" key="4">
    <source>
        <dbReference type="SAM" id="MobiDB-lite"/>
    </source>
</evidence>
<keyword evidence="5" id="KW-0812">Transmembrane</keyword>
<evidence type="ECO:0000256" key="5">
    <source>
        <dbReference type="SAM" id="Phobius"/>
    </source>
</evidence>
<dbReference type="InterPro" id="IPR001611">
    <property type="entry name" value="Leu-rich_rpt"/>
</dbReference>
<keyword evidence="7" id="KW-1185">Reference proteome</keyword>
<evidence type="ECO:0000313" key="7">
    <source>
        <dbReference type="Proteomes" id="UP001189429"/>
    </source>
</evidence>
<evidence type="ECO:0000256" key="2">
    <source>
        <dbReference type="ARBA" id="ARBA00022614"/>
    </source>
</evidence>
<feature type="transmembrane region" description="Helical" evidence="5">
    <location>
        <begin position="1300"/>
        <end position="1318"/>
    </location>
</feature>
<dbReference type="Gene3D" id="3.80.10.10">
    <property type="entry name" value="Ribonuclease Inhibitor"/>
    <property type="match status" value="2"/>
</dbReference>
<feature type="transmembrane region" description="Helical" evidence="5">
    <location>
        <begin position="1276"/>
        <end position="1294"/>
    </location>
</feature>
<keyword evidence="3" id="KW-0677">Repeat</keyword>
<feature type="transmembrane region" description="Helical" evidence="5">
    <location>
        <begin position="1552"/>
        <end position="1572"/>
    </location>
</feature>
<dbReference type="SMART" id="SM00368">
    <property type="entry name" value="LRR_RI"/>
    <property type="match status" value="4"/>
</dbReference>
<keyword evidence="2" id="KW-0433">Leucine-rich repeat</keyword>
<dbReference type="PANTHER" id="PTHR24113">
    <property type="entry name" value="RAN GTPASE-ACTIVATING PROTEIN 1"/>
    <property type="match status" value="1"/>
</dbReference>
<dbReference type="PANTHER" id="PTHR24113:SF12">
    <property type="entry name" value="RAN GTPASE-ACTIVATING PROTEIN 1"/>
    <property type="match status" value="1"/>
</dbReference>
<feature type="region of interest" description="Disordered" evidence="4">
    <location>
        <begin position="1582"/>
        <end position="1607"/>
    </location>
</feature>
<dbReference type="SUPFAM" id="SSF52047">
    <property type="entry name" value="RNI-like"/>
    <property type="match status" value="2"/>
</dbReference>
<evidence type="ECO:0000256" key="3">
    <source>
        <dbReference type="ARBA" id="ARBA00022737"/>
    </source>
</evidence>
<keyword evidence="1" id="KW-0343">GTPase activation</keyword>
<evidence type="ECO:0000256" key="1">
    <source>
        <dbReference type="ARBA" id="ARBA00022468"/>
    </source>
</evidence>
<gene>
    <name evidence="6" type="ORF">PCOR1329_LOCUS73025</name>
</gene>
<evidence type="ECO:0000313" key="6">
    <source>
        <dbReference type="EMBL" id="CAK0893781.1"/>
    </source>
</evidence>
<proteinExistence type="predicted"/>
<reference evidence="6" key="1">
    <citation type="submission" date="2023-10" db="EMBL/GenBank/DDBJ databases">
        <authorList>
            <person name="Chen Y."/>
            <person name="Shah S."/>
            <person name="Dougan E. K."/>
            <person name="Thang M."/>
            <person name="Chan C."/>
        </authorList>
    </citation>
    <scope>NUCLEOTIDE SEQUENCE [LARGE SCALE GENOMIC DNA]</scope>
</reference>
<accession>A0ABN9X705</accession>
<feature type="region of interest" description="Disordered" evidence="4">
    <location>
        <begin position="532"/>
        <end position="551"/>
    </location>
</feature>
<name>A0ABN9X705_9DINO</name>
<dbReference type="InterPro" id="IPR032675">
    <property type="entry name" value="LRR_dom_sf"/>
</dbReference>
<comment type="caution">
    <text evidence="6">The sequence shown here is derived from an EMBL/GenBank/DDBJ whole genome shotgun (WGS) entry which is preliminary data.</text>
</comment>
<dbReference type="Proteomes" id="UP001189429">
    <property type="component" value="Unassembled WGS sequence"/>
</dbReference>
<protein>
    <submittedName>
        <fullName evidence="6">Uncharacterized protein</fullName>
    </submittedName>
</protein>
<dbReference type="EMBL" id="CAUYUJ010019805">
    <property type="protein sequence ID" value="CAK0893781.1"/>
    <property type="molecule type" value="Genomic_DNA"/>
</dbReference>
<feature type="transmembrane region" description="Helical" evidence="5">
    <location>
        <begin position="1252"/>
        <end position="1271"/>
    </location>
</feature>
<dbReference type="Pfam" id="PF13516">
    <property type="entry name" value="LRR_6"/>
    <property type="match status" value="3"/>
</dbReference>
<keyword evidence="5" id="KW-1133">Transmembrane helix</keyword>
<keyword evidence="5" id="KW-0472">Membrane</keyword>
<organism evidence="6 7">
    <name type="scientific">Prorocentrum cordatum</name>
    <dbReference type="NCBI Taxonomy" id="2364126"/>
    <lineage>
        <taxon>Eukaryota</taxon>
        <taxon>Sar</taxon>
        <taxon>Alveolata</taxon>
        <taxon>Dinophyceae</taxon>
        <taxon>Prorocentrales</taxon>
        <taxon>Prorocentraceae</taxon>
        <taxon>Prorocentrum</taxon>
    </lineage>
</organism>
<sequence>MGCRISKPKGIGPRSVPFTSTAGVDGDSRYYDAEPIFEALAKEVGGYHPVRLVRMSWLLQQAGGRLRKRQECPEEAFLSAQELRTIWQAGGCGGRDRALPIITISFCWDTAADPDPNGIQLNQVCEALRSQQLVYRQPGRSFGGFEELGVFWDFPSLLQGDPDKKQAKKKELLAQGISEEEAEKESWKAFRTEDEQAAFVYALTQTMDLWYSHSATTVLLLTQHPRERGSTRPFGYDASGWPTFERCSSELIKKGRRWDVQWPAVTDLGQGSAVAAARRWPVGPDDFDKLVESKTFTNGSDFRVVKQVYRKQSEAMLGCTREMDFGNSGMSPMMALTRQDALYLGGCLQYCSKMVSLRLNRVGITGEAMQALCRNRDGQFLPSLIELVLHDNVLGDEGVEALADATLAGAFAAIAILDLRSTGVCDAGVTALAAAASHGALAELRELQLFDNLVGNVGAQALACASSEGFLGGVEKLVLTCNRVGDSGAEALAGAVRAGHLGRNGPFELNLCGNMIGESGMSALEDAGLSLDSRLGQRSPPTLAPPPAPALPQTNAPVVDMPILETLEDTACQGAEDRVLHLPGRSEVTLRVASGTTVSDAKQTALRYLEGANGHYPDVSPTALGQLLMSSGPTRLADSDLVVSVPHGSKLMMTNYSELTRDSGSMGPIAVERRGVTARQLRDLSDFLRAHLKEGQEAWFTDDGSPIAYGNMDFYQLLDWVVKPSTALRSCSFAEHTMRSADMQRPSWYVSHAFAQGVPAFVDCVCRHAEVRGSMDNCLFWVWIFAHNFHAPTIEATAESEHRVLQSAMSKSVGILLVLDEHSKPFQRTWCCWELWMATSMTWGMEERPPLLLDVAASDKAWVEVITDGLTDSEKLLFPTVAGWSKGRRERGFSIKLIMEQCLLQGSLDLASTRTSRPEDKVCILSAIAAMLPDPEATNDGAQVQFAAFNARVKAVFALACWRTVLEQNAWDHLMSDALHKDIGRRGVNVSFAGCYCLSDQSVHDFIYSLPAQLESLAVDASWTPLSTLEGFRFMVQVAPRLISVELSFAGCGSISDVEELCLGLAGLVDLRELVLSLAGCQGLQSVRGLGQTVAGLASLKSLTLNLASCAKLQDVDELATGLAESRSLRDTWIDLYNCTSLPYGLQRVFNTAPALLQASRNPVGVAGRIWGGSVPRARDAAMSAKCPAVSAQLFWSHGADEIELSVGGDSDAHTSPYPCGCTSCAVYHASESGYCWKHRWMSIFCPAWQRVQTGGSVMALLLLVGVTGALESERLTVGVVIGVAFAGCAAAHLVQSSQWAELGIVMFIMLLAAIAVIKTTLAMRRVQQLLYQHREQVANTINQAMHWSAAHANLDLEQLGPAPFEVDGAPMQQCSDLRTLYVQARQCIPELRRVATHVNSTVGGLHAAGGPGFSIRMLPLPEARGRIRAVRHRGVPDLIDLLSCTFDCRNMQEASACARALLACQQPMNVEVKRLDNGYRGAELSGGDRAILLTCSLGSGFLCMFTVRSADSALPEAVQAKVWTLARRAGLVGIAPLRLGSYQRISRKVRAGIGLLRTVSAAASLFLATFYPSVLWRLGHQGGHPPPAPPEHGLRGPPGRLEQVDL</sequence>
<dbReference type="InterPro" id="IPR027038">
    <property type="entry name" value="RanGap"/>
</dbReference>